<comment type="similarity">
    <text evidence="4 19">Belongs to the CobS family.</text>
</comment>
<evidence type="ECO:0000256" key="18">
    <source>
        <dbReference type="ARBA" id="ARBA00049504"/>
    </source>
</evidence>
<feature type="transmembrane region" description="Helical" evidence="19">
    <location>
        <begin position="136"/>
        <end position="155"/>
    </location>
</feature>
<comment type="subcellular location">
    <subcellularLocation>
        <location evidence="2 19">Cell membrane</location>
        <topology evidence="2 19">Multi-pass membrane protein</topology>
    </subcellularLocation>
</comment>
<dbReference type="GO" id="GO:0008818">
    <property type="term" value="F:cobalamin 5'-phosphate synthase activity"/>
    <property type="evidence" value="ECO:0007669"/>
    <property type="project" value="UniProtKB-UniRule"/>
</dbReference>
<dbReference type="EMBL" id="CP034346">
    <property type="protein sequence ID" value="AZS16778.1"/>
    <property type="molecule type" value="Genomic_DNA"/>
</dbReference>
<dbReference type="KEGG" id="plut:EI981_21475"/>
<evidence type="ECO:0000256" key="9">
    <source>
        <dbReference type="ARBA" id="ARBA00022679"/>
    </source>
</evidence>
<comment type="catalytic activity">
    <reaction evidence="17 19">
        <text>alpha-ribazole + adenosylcob(III)inamide-GDP = adenosylcob(III)alamin + GMP + H(+)</text>
        <dbReference type="Rhea" id="RHEA:16049"/>
        <dbReference type="ChEBI" id="CHEBI:10329"/>
        <dbReference type="ChEBI" id="CHEBI:15378"/>
        <dbReference type="ChEBI" id="CHEBI:18408"/>
        <dbReference type="ChEBI" id="CHEBI:58115"/>
        <dbReference type="ChEBI" id="CHEBI:60487"/>
        <dbReference type="EC" id="2.7.8.26"/>
    </reaction>
</comment>
<evidence type="ECO:0000256" key="14">
    <source>
        <dbReference type="ARBA" id="ARBA00025228"/>
    </source>
</evidence>
<dbReference type="EC" id="2.7.8.26" evidence="5 19"/>
<dbReference type="Proteomes" id="UP000270678">
    <property type="component" value="Chromosome"/>
</dbReference>
<dbReference type="GO" id="GO:0051073">
    <property type="term" value="F:adenosylcobinamide-GDP ribazoletransferase activity"/>
    <property type="evidence" value="ECO:0007669"/>
    <property type="project" value="UniProtKB-UniRule"/>
</dbReference>
<evidence type="ECO:0000256" key="13">
    <source>
        <dbReference type="ARBA" id="ARBA00023136"/>
    </source>
</evidence>
<keyword evidence="8 19" id="KW-0169">Cobalamin biosynthesis</keyword>
<comment type="pathway">
    <text evidence="3 19">Cofactor biosynthesis; adenosylcobalamin biosynthesis; adenosylcobalamin from cob(II)yrinate a,c-diamide: step 7/7.</text>
</comment>
<dbReference type="GO" id="GO:0009236">
    <property type="term" value="P:cobalamin biosynthetic process"/>
    <property type="evidence" value="ECO:0007669"/>
    <property type="project" value="UniProtKB-UniRule"/>
</dbReference>
<gene>
    <name evidence="19 20" type="primary">cobS</name>
    <name evidence="20" type="ORF">EI981_21475</name>
</gene>
<dbReference type="OrthoDB" id="9794626at2"/>
<evidence type="ECO:0000256" key="10">
    <source>
        <dbReference type="ARBA" id="ARBA00022692"/>
    </source>
</evidence>
<keyword evidence="11 19" id="KW-0460">Magnesium</keyword>
<feature type="transmembrane region" description="Helical" evidence="19">
    <location>
        <begin position="110"/>
        <end position="130"/>
    </location>
</feature>
<accession>A0A3Q9IB72</accession>
<dbReference type="UniPathway" id="UPA00148">
    <property type="reaction ID" value="UER00238"/>
</dbReference>
<feature type="transmembrane region" description="Helical" evidence="19">
    <location>
        <begin position="184"/>
        <end position="203"/>
    </location>
</feature>
<dbReference type="PANTHER" id="PTHR34148">
    <property type="entry name" value="ADENOSYLCOBINAMIDE-GDP RIBAZOLETRANSFERASE"/>
    <property type="match status" value="1"/>
</dbReference>
<evidence type="ECO:0000256" key="17">
    <source>
        <dbReference type="ARBA" id="ARBA00048623"/>
    </source>
</evidence>
<evidence type="ECO:0000256" key="15">
    <source>
        <dbReference type="ARBA" id="ARBA00032605"/>
    </source>
</evidence>
<dbReference type="InterPro" id="IPR003805">
    <property type="entry name" value="CobS"/>
</dbReference>
<evidence type="ECO:0000256" key="2">
    <source>
        <dbReference type="ARBA" id="ARBA00004651"/>
    </source>
</evidence>
<evidence type="ECO:0000256" key="19">
    <source>
        <dbReference type="HAMAP-Rule" id="MF_00719"/>
    </source>
</evidence>
<protein>
    <recommendedName>
        <fullName evidence="6 19">Adenosylcobinamide-GDP ribazoletransferase</fullName>
        <ecNumber evidence="5 19">2.7.8.26</ecNumber>
    </recommendedName>
    <alternativeName>
        <fullName evidence="16 19">Cobalamin synthase</fullName>
    </alternativeName>
    <alternativeName>
        <fullName evidence="15 19">Cobalamin-5'-phosphate synthase</fullName>
    </alternativeName>
</protein>
<feature type="transmembrane region" description="Helical" evidence="19">
    <location>
        <begin position="46"/>
        <end position="76"/>
    </location>
</feature>
<name>A0A3Q9IB72_9BACL</name>
<dbReference type="HAMAP" id="MF_00719">
    <property type="entry name" value="CobS"/>
    <property type="match status" value="1"/>
</dbReference>
<dbReference type="AlphaFoldDB" id="A0A3Q9IB72"/>
<keyword evidence="7 19" id="KW-1003">Cell membrane</keyword>
<comment type="function">
    <text evidence="14 19">Joins adenosylcobinamide-GDP and alpha-ribazole to generate adenosylcobalamin (Ado-cobalamin). Also synthesizes adenosylcobalamin 5'-phosphate from adenosylcobinamide-GDP and alpha-ribazole 5'-phosphate.</text>
</comment>
<dbReference type="Pfam" id="PF02654">
    <property type="entry name" value="CobS"/>
    <property type="match status" value="1"/>
</dbReference>
<evidence type="ECO:0000313" key="21">
    <source>
        <dbReference type="Proteomes" id="UP000270678"/>
    </source>
</evidence>
<reference evidence="21" key="1">
    <citation type="submission" date="2018-12" db="EMBL/GenBank/DDBJ databases">
        <title>Complete genome sequence of Paenibacillus sp. MBLB1234.</title>
        <authorList>
            <person name="Nam Y.-D."/>
            <person name="Kang J."/>
            <person name="Chung W.-H."/>
            <person name="Park Y.S."/>
        </authorList>
    </citation>
    <scope>NUCLEOTIDE SEQUENCE [LARGE SCALE GENOMIC DNA]</scope>
    <source>
        <strain evidence="21">MBLB1234</strain>
    </source>
</reference>
<sequence length="268" mass="29207">MRQKGRPILAAFQFLSRFPVRAELDFTPELLKRSAKYYPLVGAAIGIVIWIIAVVASLGLPVLPVSVILLIAWVWLTGGLHLDGWMDSADAFLSYRPREKMLEIMKDSRVGAMGVLACVLLLLFKMSLLATLLSRGLYVSGAAMMTAPVWSRWFMSLAMRHWPTARGGEGLAGRFRGQSGKDTLLATLLALVLSAGLLLLAAVPEWGDMNIIIPMVYYVLAPLLAWGVGSWMASRMNARLGGLTGDTYGAINEGLEAVLLLLACLLFQ</sequence>
<evidence type="ECO:0000313" key="20">
    <source>
        <dbReference type="EMBL" id="AZS16778.1"/>
    </source>
</evidence>
<keyword evidence="10 19" id="KW-0812">Transmembrane</keyword>
<evidence type="ECO:0000256" key="6">
    <source>
        <dbReference type="ARBA" id="ARBA00015850"/>
    </source>
</evidence>
<evidence type="ECO:0000256" key="12">
    <source>
        <dbReference type="ARBA" id="ARBA00022989"/>
    </source>
</evidence>
<evidence type="ECO:0000256" key="8">
    <source>
        <dbReference type="ARBA" id="ARBA00022573"/>
    </source>
</evidence>
<keyword evidence="21" id="KW-1185">Reference proteome</keyword>
<evidence type="ECO:0000256" key="11">
    <source>
        <dbReference type="ARBA" id="ARBA00022842"/>
    </source>
</evidence>
<keyword evidence="13 19" id="KW-0472">Membrane</keyword>
<evidence type="ECO:0000256" key="5">
    <source>
        <dbReference type="ARBA" id="ARBA00013200"/>
    </source>
</evidence>
<evidence type="ECO:0000256" key="16">
    <source>
        <dbReference type="ARBA" id="ARBA00032853"/>
    </source>
</evidence>
<evidence type="ECO:0000256" key="4">
    <source>
        <dbReference type="ARBA" id="ARBA00010561"/>
    </source>
</evidence>
<keyword evidence="9 19" id="KW-0808">Transferase</keyword>
<feature type="transmembrane region" description="Helical" evidence="19">
    <location>
        <begin position="215"/>
        <end position="233"/>
    </location>
</feature>
<comment type="catalytic activity">
    <reaction evidence="18 19">
        <text>alpha-ribazole 5'-phosphate + adenosylcob(III)inamide-GDP = adenosylcob(III)alamin 5'-phosphate + GMP + H(+)</text>
        <dbReference type="Rhea" id="RHEA:23560"/>
        <dbReference type="ChEBI" id="CHEBI:15378"/>
        <dbReference type="ChEBI" id="CHEBI:57918"/>
        <dbReference type="ChEBI" id="CHEBI:58115"/>
        <dbReference type="ChEBI" id="CHEBI:60487"/>
        <dbReference type="ChEBI" id="CHEBI:60493"/>
        <dbReference type="EC" id="2.7.8.26"/>
    </reaction>
</comment>
<dbReference type="RefSeq" id="WP_127001719.1">
    <property type="nucleotide sequence ID" value="NZ_CP034346.1"/>
</dbReference>
<dbReference type="PANTHER" id="PTHR34148:SF1">
    <property type="entry name" value="ADENOSYLCOBINAMIDE-GDP RIBAZOLETRANSFERASE"/>
    <property type="match status" value="1"/>
</dbReference>
<evidence type="ECO:0000256" key="7">
    <source>
        <dbReference type="ARBA" id="ARBA00022475"/>
    </source>
</evidence>
<comment type="cofactor">
    <cofactor evidence="1 19">
        <name>Mg(2+)</name>
        <dbReference type="ChEBI" id="CHEBI:18420"/>
    </cofactor>
</comment>
<evidence type="ECO:0000256" key="1">
    <source>
        <dbReference type="ARBA" id="ARBA00001946"/>
    </source>
</evidence>
<evidence type="ECO:0000256" key="3">
    <source>
        <dbReference type="ARBA" id="ARBA00004663"/>
    </source>
</evidence>
<keyword evidence="12 19" id="KW-1133">Transmembrane helix</keyword>
<dbReference type="NCBIfam" id="TIGR00317">
    <property type="entry name" value="cobS"/>
    <property type="match status" value="1"/>
</dbReference>
<dbReference type="GO" id="GO:0005886">
    <property type="term" value="C:plasma membrane"/>
    <property type="evidence" value="ECO:0007669"/>
    <property type="project" value="UniProtKB-SubCell"/>
</dbReference>
<proteinExistence type="inferred from homology"/>
<organism evidence="20 21">
    <name type="scientific">Paenibacillus lutimineralis</name>
    <dbReference type="NCBI Taxonomy" id="2707005"/>
    <lineage>
        <taxon>Bacteria</taxon>
        <taxon>Bacillati</taxon>
        <taxon>Bacillota</taxon>
        <taxon>Bacilli</taxon>
        <taxon>Bacillales</taxon>
        <taxon>Paenibacillaceae</taxon>
        <taxon>Paenibacillus</taxon>
    </lineage>
</organism>